<feature type="chain" id="PRO_5030638242" description="Saposin B-type domain-containing protein" evidence="2">
    <location>
        <begin position="20"/>
        <end position="162"/>
    </location>
</feature>
<feature type="domain" description="Saposin B-type" evidence="3">
    <location>
        <begin position="45"/>
        <end position="145"/>
    </location>
</feature>
<feature type="signal peptide" evidence="2">
    <location>
        <begin position="1"/>
        <end position="19"/>
    </location>
</feature>
<proteinExistence type="predicted"/>
<sequence>MFAHRAGLLLLTLPFATWTGKVDEEYQAWAARAFDGSHKSLEAGQAIACAFCNIAINAVQKQMQLNRGRPRSDRFGEDEVLEALLTLCARTAPRVARLAQGYAKDAGMLCKRVVREHVEDMIDAVSLNEDVDMFCREGMMCPDFEGFKHLMAVEKMEPNGEL</sequence>
<evidence type="ECO:0000256" key="2">
    <source>
        <dbReference type="SAM" id="SignalP"/>
    </source>
</evidence>
<protein>
    <recommendedName>
        <fullName evidence="3">Saposin B-type domain-containing protein</fullName>
    </recommendedName>
</protein>
<dbReference type="EMBL" id="HBFQ01001223">
    <property type="protein sequence ID" value="CAD8826440.1"/>
    <property type="molecule type" value="Transcribed_RNA"/>
</dbReference>
<keyword evidence="1" id="KW-1015">Disulfide bond</keyword>
<dbReference type="InterPro" id="IPR008139">
    <property type="entry name" value="SaposinB_dom"/>
</dbReference>
<organism evidence="4">
    <name type="scientific">Noctiluca scintillans</name>
    <name type="common">Sea sparkle</name>
    <name type="synonym">Red tide dinoflagellate</name>
    <dbReference type="NCBI Taxonomy" id="2966"/>
    <lineage>
        <taxon>Eukaryota</taxon>
        <taxon>Sar</taxon>
        <taxon>Alveolata</taxon>
        <taxon>Dinophyceae</taxon>
        <taxon>Noctilucales</taxon>
        <taxon>Noctilucaceae</taxon>
        <taxon>Noctiluca</taxon>
    </lineage>
</organism>
<dbReference type="Gene3D" id="1.10.225.10">
    <property type="entry name" value="Saposin-like"/>
    <property type="match status" value="1"/>
</dbReference>
<evidence type="ECO:0000313" key="4">
    <source>
        <dbReference type="EMBL" id="CAD8826440.1"/>
    </source>
</evidence>
<dbReference type="PROSITE" id="PS50015">
    <property type="entry name" value="SAP_B"/>
    <property type="match status" value="1"/>
</dbReference>
<gene>
    <name evidence="4" type="ORF">NSCI0253_LOCUS786</name>
</gene>
<reference evidence="4" key="1">
    <citation type="submission" date="2021-01" db="EMBL/GenBank/DDBJ databases">
        <authorList>
            <person name="Corre E."/>
            <person name="Pelletier E."/>
            <person name="Niang G."/>
            <person name="Scheremetjew M."/>
            <person name="Finn R."/>
            <person name="Kale V."/>
            <person name="Holt S."/>
            <person name="Cochrane G."/>
            <person name="Meng A."/>
            <person name="Brown T."/>
            <person name="Cohen L."/>
        </authorList>
    </citation>
    <scope>NUCLEOTIDE SEQUENCE</scope>
</reference>
<name>A0A7S0ZMG0_NOCSC</name>
<dbReference type="AlphaFoldDB" id="A0A7S0ZMG0"/>
<evidence type="ECO:0000259" key="3">
    <source>
        <dbReference type="PROSITE" id="PS50015"/>
    </source>
</evidence>
<accession>A0A7S0ZMG0</accession>
<keyword evidence="2" id="KW-0732">Signal</keyword>
<evidence type="ECO:0000256" key="1">
    <source>
        <dbReference type="ARBA" id="ARBA00023157"/>
    </source>
</evidence>